<gene>
    <name evidence="2" type="ORF">ACM44_11175</name>
</gene>
<keyword evidence="1" id="KW-0812">Transmembrane</keyword>
<comment type="caution">
    <text evidence="2">The sequence shown here is derived from an EMBL/GenBank/DDBJ whole genome shotgun (WGS) entry which is preliminary data.</text>
</comment>
<organism evidence="2 3">
    <name type="scientific">Chryseobacterium koreense CCUG 49689</name>
    <dbReference type="NCBI Taxonomy" id="1304281"/>
    <lineage>
        <taxon>Bacteria</taxon>
        <taxon>Pseudomonadati</taxon>
        <taxon>Bacteroidota</taxon>
        <taxon>Flavobacteriia</taxon>
        <taxon>Flavobacteriales</taxon>
        <taxon>Weeksellaceae</taxon>
        <taxon>Chryseobacterium group</taxon>
        <taxon>Chryseobacterium</taxon>
    </lineage>
</organism>
<sequence length="85" mass="9760">MIEPARKTIPITGKQIRQPHTATYRCAGNTLLSQVKMNETSYVTSKKDGRQILKKLQLKKNKHSLFFGLLNLLPLNYCIETLWVS</sequence>
<dbReference type="Proteomes" id="UP000035900">
    <property type="component" value="Unassembled WGS sequence"/>
</dbReference>
<proteinExistence type="predicted"/>
<name>A0A0J7IXU2_9FLAO</name>
<dbReference type="PATRIC" id="fig|1304281.5.peg.2399"/>
<dbReference type="AlphaFoldDB" id="A0A0J7IXU2"/>
<reference evidence="2 3" key="1">
    <citation type="journal article" date="2004" name="Int. J. Syst. Evol. Microbiol.">
        <title>Kaistella koreensis gen. nov., sp. nov., a novel member of the Chryseobacterium-Bergeyella-Riemerella branch.</title>
        <authorList>
            <person name="Kim M.K."/>
            <person name="Im W.T."/>
            <person name="Shin Y.K."/>
            <person name="Lim J.H."/>
            <person name="Kim S.H."/>
            <person name="Lee B.C."/>
            <person name="Park M.Y."/>
            <person name="Lee K.Y."/>
            <person name="Lee S.T."/>
        </authorList>
    </citation>
    <scope>NUCLEOTIDE SEQUENCE [LARGE SCALE GENOMIC DNA]</scope>
    <source>
        <strain evidence="2 3">CCUG 49689</strain>
    </source>
</reference>
<keyword evidence="1" id="KW-1133">Transmembrane helix</keyword>
<protein>
    <submittedName>
        <fullName evidence="2">Uncharacterized protein</fullName>
    </submittedName>
</protein>
<keyword evidence="1" id="KW-0472">Membrane</keyword>
<dbReference type="EMBL" id="LFNG01000015">
    <property type="protein sequence ID" value="KMQ70619.1"/>
    <property type="molecule type" value="Genomic_DNA"/>
</dbReference>
<dbReference type="STRING" id="1304281.ACM44_11175"/>
<evidence type="ECO:0000256" key="1">
    <source>
        <dbReference type="SAM" id="Phobius"/>
    </source>
</evidence>
<keyword evidence="3" id="KW-1185">Reference proteome</keyword>
<evidence type="ECO:0000313" key="3">
    <source>
        <dbReference type="Proteomes" id="UP000035900"/>
    </source>
</evidence>
<evidence type="ECO:0000313" key="2">
    <source>
        <dbReference type="EMBL" id="KMQ70619.1"/>
    </source>
</evidence>
<feature type="transmembrane region" description="Helical" evidence="1">
    <location>
        <begin position="64"/>
        <end position="84"/>
    </location>
</feature>
<accession>A0A0J7IXU2</accession>